<evidence type="ECO:0000313" key="2">
    <source>
        <dbReference type="Proteomes" id="UP000070544"/>
    </source>
</evidence>
<dbReference type="Proteomes" id="UP000070544">
    <property type="component" value="Unassembled WGS sequence"/>
</dbReference>
<gene>
    <name evidence="1" type="ORF">M427DRAFT_43284</name>
</gene>
<keyword evidence="2" id="KW-1185">Reference proteome</keyword>
<protein>
    <submittedName>
        <fullName evidence="1">Uncharacterized protein</fullName>
    </submittedName>
</protein>
<sequence>MDNAPPRLKRMPDVTNSRWTRQWSITIHLPFHHNRIKFRCDGSTVWRKKFVEGGERVSPVLKLMRDGISGIPALVSKKVFENIFFSAWMALLGGKESNEHDLEMFLRPALASLFQPLALSNKDLGGVLTSLSATGFPGHGSNVGKVLRLSGCSKEDLCEILENMPQVVMLSYISRLVFVLAEAIGTLTHAALATPRVTLLSFLSCYMSAFFVAIGDIDDIYDPADISAAILRSIGITLRWWLRPSTWIVRHLNVMNRLNLKPADRDSFSAAMEQRYSDLSRSI</sequence>
<name>A0A139AJP0_GONPJ</name>
<dbReference type="EMBL" id="KQ965749">
    <property type="protein sequence ID" value="KXS17020.1"/>
    <property type="molecule type" value="Genomic_DNA"/>
</dbReference>
<evidence type="ECO:0000313" key="1">
    <source>
        <dbReference type="EMBL" id="KXS17020.1"/>
    </source>
</evidence>
<organism evidence="1 2">
    <name type="scientific">Gonapodya prolifera (strain JEL478)</name>
    <name type="common">Monoblepharis prolifera</name>
    <dbReference type="NCBI Taxonomy" id="1344416"/>
    <lineage>
        <taxon>Eukaryota</taxon>
        <taxon>Fungi</taxon>
        <taxon>Fungi incertae sedis</taxon>
        <taxon>Chytridiomycota</taxon>
        <taxon>Chytridiomycota incertae sedis</taxon>
        <taxon>Monoblepharidomycetes</taxon>
        <taxon>Monoblepharidales</taxon>
        <taxon>Gonapodyaceae</taxon>
        <taxon>Gonapodya</taxon>
    </lineage>
</organism>
<reference evidence="1 2" key="1">
    <citation type="journal article" date="2015" name="Genome Biol. Evol.">
        <title>Phylogenomic analyses indicate that early fungi evolved digesting cell walls of algal ancestors of land plants.</title>
        <authorList>
            <person name="Chang Y."/>
            <person name="Wang S."/>
            <person name="Sekimoto S."/>
            <person name="Aerts A.L."/>
            <person name="Choi C."/>
            <person name="Clum A."/>
            <person name="LaButti K.M."/>
            <person name="Lindquist E.A."/>
            <person name="Yee Ngan C."/>
            <person name="Ohm R.A."/>
            <person name="Salamov A.A."/>
            <person name="Grigoriev I.V."/>
            <person name="Spatafora J.W."/>
            <person name="Berbee M.L."/>
        </authorList>
    </citation>
    <scope>NUCLEOTIDE SEQUENCE [LARGE SCALE GENOMIC DNA]</scope>
    <source>
        <strain evidence="1 2">JEL478</strain>
    </source>
</reference>
<dbReference type="AlphaFoldDB" id="A0A139AJP0"/>
<accession>A0A139AJP0</accession>
<proteinExistence type="predicted"/>